<proteinExistence type="predicted"/>
<accession>A0A6H5H136</accession>
<organism evidence="2 3">
    <name type="scientific">Nesidiocoris tenuis</name>
    <dbReference type="NCBI Taxonomy" id="355587"/>
    <lineage>
        <taxon>Eukaryota</taxon>
        <taxon>Metazoa</taxon>
        <taxon>Ecdysozoa</taxon>
        <taxon>Arthropoda</taxon>
        <taxon>Hexapoda</taxon>
        <taxon>Insecta</taxon>
        <taxon>Pterygota</taxon>
        <taxon>Neoptera</taxon>
        <taxon>Paraneoptera</taxon>
        <taxon>Hemiptera</taxon>
        <taxon>Heteroptera</taxon>
        <taxon>Panheteroptera</taxon>
        <taxon>Cimicomorpha</taxon>
        <taxon>Miridae</taxon>
        <taxon>Dicyphina</taxon>
        <taxon>Nesidiocoris</taxon>
    </lineage>
</organism>
<evidence type="ECO:0000256" key="1">
    <source>
        <dbReference type="SAM" id="MobiDB-lite"/>
    </source>
</evidence>
<gene>
    <name evidence="2" type="ORF">NTEN_LOCUS14382</name>
</gene>
<dbReference type="Proteomes" id="UP000479000">
    <property type="component" value="Unassembled WGS sequence"/>
</dbReference>
<sequence length="156" mass="17904">MERSSWQRTEEDVPRNRRRSCRFHQYPHCDNASPSAQPSNSQNANAMLKRDPRRLRYSKRERDRVLQIVSKEDEKISLSRSFLAQGGIEHWLGTLLKLAKSSLGGIIGACYDFLGDPEFRILKMLEKFPAQVIIIDLYPRKQLTCYSIGACLSSGT</sequence>
<feature type="compositionally biased region" description="Polar residues" evidence="1">
    <location>
        <begin position="32"/>
        <end position="45"/>
    </location>
</feature>
<keyword evidence="3" id="KW-1185">Reference proteome</keyword>
<evidence type="ECO:0000313" key="2">
    <source>
        <dbReference type="EMBL" id="CAB0009217.1"/>
    </source>
</evidence>
<name>A0A6H5H136_9HEMI</name>
<evidence type="ECO:0000313" key="3">
    <source>
        <dbReference type="Proteomes" id="UP000479000"/>
    </source>
</evidence>
<protein>
    <submittedName>
        <fullName evidence="2">Uncharacterized protein</fullName>
    </submittedName>
</protein>
<reference evidence="2 3" key="1">
    <citation type="submission" date="2020-02" db="EMBL/GenBank/DDBJ databases">
        <authorList>
            <person name="Ferguson B K."/>
        </authorList>
    </citation>
    <scope>NUCLEOTIDE SEQUENCE [LARGE SCALE GENOMIC DNA]</scope>
</reference>
<feature type="region of interest" description="Disordered" evidence="1">
    <location>
        <begin position="25"/>
        <end position="53"/>
    </location>
</feature>
<dbReference type="AlphaFoldDB" id="A0A6H5H136"/>
<dbReference type="EMBL" id="CADCXU010021609">
    <property type="protein sequence ID" value="CAB0009217.1"/>
    <property type="molecule type" value="Genomic_DNA"/>
</dbReference>